<evidence type="ECO:0000256" key="11">
    <source>
        <dbReference type="ARBA" id="ARBA00023187"/>
    </source>
</evidence>
<evidence type="ECO:0000256" key="10">
    <source>
        <dbReference type="ARBA" id="ARBA00023163"/>
    </source>
</evidence>
<feature type="domain" description="WW" evidence="16">
    <location>
        <begin position="324"/>
        <end position="358"/>
    </location>
</feature>
<keyword evidence="18" id="KW-1185">Reference proteome</keyword>
<dbReference type="CDD" id="cd00201">
    <property type="entry name" value="WW"/>
    <property type="match status" value="1"/>
</dbReference>
<dbReference type="GO" id="GO:0005737">
    <property type="term" value="C:cytoplasm"/>
    <property type="evidence" value="ECO:0007669"/>
    <property type="project" value="TreeGrafter"/>
</dbReference>
<accession>A0A4S8JJQ5</accession>
<keyword evidence="7" id="KW-0677">Repeat</keyword>
<dbReference type="AlphaFoldDB" id="A0A4S8JJQ5"/>
<evidence type="ECO:0000256" key="15">
    <source>
        <dbReference type="SAM" id="MobiDB-lite"/>
    </source>
</evidence>
<evidence type="ECO:0000256" key="6">
    <source>
        <dbReference type="ARBA" id="ARBA00022664"/>
    </source>
</evidence>
<dbReference type="PANTHER" id="PTHR21737:SF3">
    <property type="entry name" value="POLYGLUTAMINE-BINDING PROTEIN 1"/>
    <property type="match status" value="1"/>
</dbReference>
<dbReference type="EMBL" id="PYDT01000004">
    <property type="protein sequence ID" value="THU62240.1"/>
    <property type="molecule type" value="Genomic_DNA"/>
</dbReference>
<evidence type="ECO:0000256" key="12">
    <source>
        <dbReference type="ARBA" id="ARBA00023242"/>
    </source>
</evidence>
<evidence type="ECO:0000313" key="18">
    <source>
        <dbReference type="Proteomes" id="UP000317650"/>
    </source>
</evidence>
<evidence type="ECO:0000256" key="9">
    <source>
        <dbReference type="ARBA" id="ARBA00023015"/>
    </source>
</evidence>
<evidence type="ECO:0000256" key="3">
    <source>
        <dbReference type="ARBA" id="ARBA00021117"/>
    </source>
</evidence>
<feature type="compositionally biased region" description="Low complexity" evidence="15">
    <location>
        <begin position="381"/>
        <end position="391"/>
    </location>
</feature>
<feature type="domain" description="WW" evidence="16">
    <location>
        <begin position="357"/>
        <end position="379"/>
    </location>
</feature>
<evidence type="ECO:0000313" key="17">
    <source>
        <dbReference type="EMBL" id="THU62240.1"/>
    </source>
</evidence>
<dbReference type="SMART" id="SM00456">
    <property type="entry name" value="WW"/>
    <property type="match status" value="2"/>
</dbReference>
<reference evidence="17 18" key="1">
    <citation type="journal article" date="2019" name="Nat. Plants">
        <title>Genome sequencing of Musa balbisiana reveals subgenome evolution and function divergence in polyploid bananas.</title>
        <authorList>
            <person name="Yao X."/>
        </authorList>
    </citation>
    <scope>NUCLEOTIDE SEQUENCE [LARGE SCALE GENOMIC DNA]</scope>
    <source>
        <strain evidence="18">cv. DH-PKW</strain>
        <tissue evidence="17">Leaves</tissue>
    </source>
</reference>
<comment type="subcellular location">
    <subcellularLocation>
        <location evidence="2">Cytoplasmic granule</location>
    </subcellularLocation>
    <subcellularLocation>
        <location evidence="1">Nucleus speckle</location>
    </subcellularLocation>
</comment>
<keyword evidence="11" id="KW-0508">mRNA splicing</keyword>
<evidence type="ECO:0000259" key="16">
    <source>
        <dbReference type="PROSITE" id="PS50020"/>
    </source>
</evidence>
<evidence type="ECO:0000256" key="13">
    <source>
        <dbReference type="ARBA" id="ARBA00042167"/>
    </source>
</evidence>
<dbReference type="Proteomes" id="UP000317650">
    <property type="component" value="Chromosome 1"/>
</dbReference>
<feature type="compositionally biased region" description="Basic and acidic residues" evidence="15">
    <location>
        <begin position="479"/>
        <end position="489"/>
    </location>
</feature>
<evidence type="ECO:0000256" key="5">
    <source>
        <dbReference type="ARBA" id="ARBA00022588"/>
    </source>
</evidence>
<organism evidence="17 18">
    <name type="scientific">Musa balbisiana</name>
    <name type="common">Banana</name>
    <dbReference type="NCBI Taxonomy" id="52838"/>
    <lineage>
        <taxon>Eukaryota</taxon>
        <taxon>Viridiplantae</taxon>
        <taxon>Streptophyta</taxon>
        <taxon>Embryophyta</taxon>
        <taxon>Tracheophyta</taxon>
        <taxon>Spermatophyta</taxon>
        <taxon>Magnoliopsida</taxon>
        <taxon>Liliopsida</taxon>
        <taxon>Zingiberales</taxon>
        <taxon>Musaceae</taxon>
        <taxon>Musa</taxon>
    </lineage>
</organism>
<dbReference type="PANTHER" id="PTHR21737">
    <property type="entry name" value="POLYGLUTAMINE BINDING PROTEIN 1/MARVEL MEMBRANE-ASSOCIATING DOMAIN CONTAINING 3"/>
    <property type="match status" value="1"/>
</dbReference>
<dbReference type="Gene3D" id="3.40.30.10">
    <property type="entry name" value="Glutaredoxin"/>
    <property type="match status" value="1"/>
</dbReference>
<evidence type="ECO:0000256" key="4">
    <source>
        <dbReference type="ARBA" id="ARBA00022553"/>
    </source>
</evidence>
<protein>
    <recommendedName>
        <fullName evidence="3">Polyglutamine-binding protein 1</fullName>
    </recommendedName>
    <alternativeName>
        <fullName evidence="13">Polyglutamine tract-binding protein 1</fullName>
    </alternativeName>
</protein>
<proteinExistence type="predicted"/>
<keyword evidence="5" id="KW-0399">Innate immunity</keyword>
<dbReference type="PROSITE" id="PS01159">
    <property type="entry name" value="WW_DOMAIN_1"/>
    <property type="match status" value="1"/>
</dbReference>
<keyword evidence="8" id="KW-0391">Immunity</keyword>
<feature type="region of interest" description="Disordered" evidence="15">
    <location>
        <begin position="551"/>
        <end position="579"/>
    </location>
</feature>
<feature type="region of interest" description="Disordered" evidence="15">
    <location>
        <begin position="93"/>
        <end position="145"/>
    </location>
</feature>
<feature type="compositionally biased region" description="Pro residues" evidence="15">
    <location>
        <begin position="28"/>
        <end position="37"/>
    </location>
</feature>
<name>A0A4S8JJQ5_MUSBA</name>
<keyword evidence="4" id="KW-0597">Phosphoprotein</keyword>
<feature type="compositionally biased region" description="Basic and acidic residues" evidence="15">
    <location>
        <begin position="455"/>
        <end position="468"/>
    </location>
</feature>
<sequence>MDNLYKQPLPPGVDPLSNASSSAATPNTPAPCYPPPSMYNCEGHSNSSASLFPVRPSSISFPSQNFLHSQPFFYNAPGPASLAQSVPAQTCFSSSHVSSEPHAESKHSQISPEVSQDCRSSTISTSNQFSQSLPELTKQNPGAESQVRDVNLAHHGVDTVDNHSVPSSASKNIEQVPLNMYGEGSRNIETAAQQAVLLEQEIVTQQVIQNQRQARGTTEPLEDSKDILSGRYDPNSLKEHLLKMTTVHRAEMANKRGKLIPHDNGNVEIGNGYGVPGGGAYYAAMSFTVQSRKTKDETLSANSTKEDSEAENLEHHHLQAKSISVLPVGWVEAKDPATGSSYFYNEKTGESQWEHPSANGQTYYYNRKTCISQWERPISSSHVSSSTSESIASEHESSRTGDFNHLTKCMGCGGWGLGVVQPWGYCNHCTRVYKLPFQQYSLPCLQSQQQGKNEASSKKQSEKADSKKRSSRPPLGKSNRRENKKRVFSEDDDLDPMDPSSYSDAPRGGWVVGLKGVQPRAADTTATGPLFQQRPYPSPGAVLRKNAEIAALSKKQGSHNRMTPISKRGDGSDGLGDAD</sequence>
<feature type="region of interest" description="Disordered" evidence="15">
    <location>
        <begin position="1"/>
        <end position="39"/>
    </location>
</feature>
<evidence type="ECO:0000256" key="7">
    <source>
        <dbReference type="ARBA" id="ARBA00022737"/>
    </source>
</evidence>
<dbReference type="GO" id="GO:0045087">
    <property type="term" value="P:innate immune response"/>
    <property type="evidence" value="ECO:0007669"/>
    <property type="project" value="UniProtKB-KW"/>
</dbReference>
<feature type="region of interest" description="Disordered" evidence="15">
    <location>
        <begin position="451"/>
        <end position="508"/>
    </location>
</feature>
<dbReference type="InterPro" id="IPR036020">
    <property type="entry name" value="WW_dom_sf"/>
</dbReference>
<evidence type="ECO:0000256" key="1">
    <source>
        <dbReference type="ARBA" id="ARBA00004324"/>
    </source>
</evidence>
<comment type="subunit">
    <text evidence="14">Interacts with POU3F2/Brn-2, ATXN1, TXNL4A, HTT and AR. Interaction with ATXN1 correlates positively with the length of the polyglutamine tract. Interacts with RNA polymerase II large subunit in a phosphorylation-dependent manner. Forms a ternary complex with ATXN1 mutant and phosphorylated RNA polymerase II. Interacts (via C-terminus) with TXNL4A and CD2BP2. Interacts (via WW domain) with ATN1 and SF3B1, and may interact with additional splice factors. Interacts (via WW domain) with WBP11; Leading to reduce interaction between PQBP1 and TXNL4A. Interacts with CAPRIN1. Interacts with DDX1. Interacts with SFPQ. Interacts with KHSRP.</text>
</comment>
<dbReference type="STRING" id="52838.A0A4S8JJQ5"/>
<feature type="region of interest" description="Disordered" evidence="15">
    <location>
        <begin position="381"/>
        <end position="400"/>
    </location>
</feature>
<evidence type="ECO:0000256" key="8">
    <source>
        <dbReference type="ARBA" id="ARBA00022859"/>
    </source>
</evidence>
<dbReference type="GO" id="GO:0016607">
    <property type="term" value="C:nuclear speck"/>
    <property type="evidence" value="ECO:0007669"/>
    <property type="project" value="UniProtKB-SubCell"/>
</dbReference>
<dbReference type="Pfam" id="PF00397">
    <property type="entry name" value="WW"/>
    <property type="match status" value="2"/>
</dbReference>
<dbReference type="Gene3D" id="2.20.70.10">
    <property type="match status" value="2"/>
</dbReference>
<dbReference type="PROSITE" id="PS50020">
    <property type="entry name" value="WW_DOMAIN_2"/>
    <property type="match status" value="2"/>
</dbReference>
<keyword evidence="12" id="KW-0539">Nucleus</keyword>
<comment type="caution">
    <text evidence="17">The sequence shown here is derived from an EMBL/GenBank/DDBJ whole genome shotgun (WGS) entry which is preliminary data.</text>
</comment>
<evidence type="ECO:0000256" key="14">
    <source>
        <dbReference type="ARBA" id="ARBA00046362"/>
    </source>
</evidence>
<keyword evidence="9" id="KW-0805">Transcription regulation</keyword>
<dbReference type="GO" id="GO:0000380">
    <property type="term" value="P:alternative mRNA splicing, via spliceosome"/>
    <property type="evidence" value="ECO:0007669"/>
    <property type="project" value="TreeGrafter"/>
</dbReference>
<evidence type="ECO:0000256" key="2">
    <source>
        <dbReference type="ARBA" id="ARBA00004463"/>
    </source>
</evidence>
<feature type="compositionally biased region" description="Polar residues" evidence="15">
    <location>
        <begin position="108"/>
        <end position="143"/>
    </location>
</feature>
<dbReference type="InterPro" id="IPR001202">
    <property type="entry name" value="WW_dom"/>
</dbReference>
<feature type="region of interest" description="Disordered" evidence="15">
    <location>
        <begin position="294"/>
        <end position="314"/>
    </location>
</feature>
<feature type="compositionally biased region" description="Low complexity" evidence="15">
    <location>
        <begin position="15"/>
        <end position="27"/>
    </location>
</feature>
<dbReference type="SUPFAM" id="SSF51045">
    <property type="entry name" value="WW domain"/>
    <property type="match status" value="2"/>
</dbReference>
<gene>
    <name evidence="17" type="ORF">C4D60_Mb01t03050</name>
</gene>
<keyword evidence="10" id="KW-0804">Transcription</keyword>
<dbReference type="GO" id="GO:0043021">
    <property type="term" value="F:ribonucleoprotein complex binding"/>
    <property type="evidence" value="ECO:0007669"/>
    <property type="project" value="TreeGrafter"/>
</dbReference>
<keyword evidence="6" id="KW-0507">mRNA processing</keyword>